<keyword evidence="2" id="KW-0119">Carbohydrate metabolism</keyword>
<keyword evidence="2" id="KW-0021">Allosteric enzyme</keyword>
<comment type="catalytic activity">
    <reaction evidence="2">
        <text>alpha-D-glucosamine 6-phosphate + H2O = beta-D-fructose 6-phosphate + NH4(+)</text>
        <dbReference type="Rhea" id="RHEA:12172"/>
        <dbReference type="ChEBI" id="CHEBI:15377"/>
        <dbReference type="ChEBI" id="CHEBI:28938"/>
        <dbReference type="ChEBI" id="CHEBI:57634"/>
        <dbReference type="ChEBI" id="CHEBI:75989"/>
        <dbReference type="EC" id="3.5.99.6"/>
    </reaction>
</comment>
<dbReference type="RefSeq" id="WP_345194916.1">
    <property type="nucleotide sequence ID" value="NZ_BAABFL010000122.1"/>
</dbReference>
<proteinExistence type="inferred from homology"/>
<evidence type="ECO:0000256" key="1">
    <source>
        <dbReference type="ARBA" id="ARBA00022801"/>
    </source>
</evidence>
<dbReference type="EC" id="3.5.99.6" evidence="2"/>
<dbReference type="SUPFAM" id="SSF100950">
    <property type="entry name" value="NagB/RpiA/CoA transferase-like"/>
    <property type="match status" value="1"/>
</dbReference>
<gene>
    <name evidence="2 4" type="primary">nagB</name>
    <name evidence="4" type="ORF">GCM10023116_14240</name>
</gene>
<feature type="site" description="Part of the allosteric site" evidence="2">
    <location>
        <position position="151"/>
    </location>
</feature>
<feature type="active site" description="Proton acceptor; for enolization step" evidence="2">
    <location>
        <position position="72"/>
    </location>
</feature>
<reference evidence="5" key="1">
    <citation type="journal article" date="2019" name="Int. J. Syst. Evol. Microbiol.">
        <title>The Global Catalogue of Microorganisms (GCM) 10K type strain sequencing project: providing services to taxonomists for standard genome sequencing and annotation.</title>
        <authorList>
            <consortium name="The Broad Institute Genomics Platform"/>
            <consortium name="The Broad Institute Genome Sequencing Center for Infectious Disease"/>
            <person name="Wu L."/>
            <person name="Ma J."/>
        </authorList>
    </citation>
    <scope>NUCLEOTIDE SEQUENCE [LARGE SCALE GENOMIC DNA]</scope>
    <source>
        <strain evidence="5">JCM 17805</strain>
    </source>
</reference>
<keyword evidence="1 2" id="KW-0378">Hydrolase</keyword>
<sequence>MRLIPLRDSQTAGLWSARYIADRIRAFNPGPDCPFVLGLPTGSTPLVTYRELIRLHQQEGLSFRHVITFNMDEYVGLDAGHAQSYRTFMEENLFRHIDIPAANIHFLDGNASDLDAECQRYEDCITAAGGIHLFFGGVGHDGHIAFNEPGSSLRSRTRIKTLTLNTRQANARFFEDAIDQVPKLALTVGVGTIMDADEVMILATGAGKSRAVKAAVEDPINHMWTISALQLHAKTVLVCDDAATLDLTVRTLRYFESIEAEHIQGF</sequence>
<dbReference type="HAMAP" id="MF_01241">
    <property type="entry name" value="GlcN6P_deamin"/>
    <property type="match status" value="1"/>
</dbReference>
<dbReference type="PROSITE" id="PS01161">
    <property type="entry name" value="GLC_GALNAC_ISOMERASE"/>
    <property type="match status" value="1"/>
</dbReference>
<evidence type="ECO:0000313" key="4">
    <source>
        <dbReference type="EMBL" id="GAA4649150.1"/>
    </source>
</evidence>
<dbReference type="Proteomes" id="UP001500604">
    <property type="component" value="Unassembled WGS sequence"/>
</dbReference>
<organism evidence="4 5">
    <name type="scientific">Kistimonas scapharcae</name>
    <dbReference type="NCBI Taxonomy" id="1036133"/>
    <lineage>
        <taxon>Bacteria</taxon>
        <taxon>Pseudomonadati</taxon>
        <taxon>Pseudomonadota</taxon>
        <taxon>Gammaproteobacteria</taxon>
        <taxon>Oceanospirillales</taxon>
        <taxon>Endozoicomonadaceae</taxon>
        <taxon>Kistimonas</taxon>
    </lineage>
</organism>
<dbReference type="PANTHER" id="PTHR11280:SF5">
    <property type="entry name" value="GLUCOSAMINE-6-PHOSPHATE ISOMERASE"/>
    <property type="match status" value="1"/>
</dbReference>
<comment type="activity regulation">
    <text evidence="2">Allosterically activated by N-acetylglucosamine 6-phosphate (GlcNAc6P).</text>
</comment>
<accession>A0ABP8V1E7</accession>
<comment type="similarity">
    <text evidence="2">Belongs to the glucosamine/galactosamine-6-phosphate isomerase family. NagB subfamily.</text>
</comment>
<dbReference type="Gene3D" id="3.40.50.1360">
    <property type="match status" value="1"/>
</dbReference>
<name>A0ABP8V1E7_9GAMM</name>
<keyword evidence="5" id="KW-1185">Reference proteome</keyword>
<comment type="caution">
    <text evidence="2">Lacks conserved residue(s) required for the propagation of feature annotation.</text>
</comment>
<comment type="pathway">
    <text evidence="2">Amino-sugar metabolism; N-acetylneuraminate degradation; D-fructose 6-phosphate from N-acetylneuraminate: step 5/5.</text>
</comment>
<evidence type="ECO:0000259" key="3">
    <source>
        <dbReference type="Pfam" id="PF01182"/>
    </source>
</evidence>
<dbReference type="InterPro" id="IPR006148">
    <property type="entry name" value="Glc/Gal-6P_isomerase"/>
</dbReference>
<dbReference type="Pfam" id="PF01182">
    <property type="entry name" value="Glucosamine_iso"/>
    <property type="match status" value="1"/>
</dbReference>
<feature type="site" description="Part of the allosteric site" evidence="2">
    <location>
        <position position="161"/>
    </location>
</feature>
<feature type="domain" description="Glucosamine/galactosamine-6-phosphate isomerase" evidence="3">
    <location>
        <begin position="34"/>
        <end position="230"/>
    </location>
</feature>
<dbReference type="InterPro" id="IPR018321">
    <property type="entry name" value="Glucosamine6P_isomerase_CS"/>
</dbReference>
<comment type="subunit">
    <text evidence="2">Homohexamer.</text>
</comment>
<evidence type="ECO:0000256" key="2">
    <source>
        <dbReference type="HAMAP-Rule" id="MF_01241"/>
    </source>
</evidence>
<dbReference type="CDD" id="cd01399">
    <property type="entry name" value="GlcN6P_deaminase"/>
    <property type="match status" value="1"/>
</dbReference>
<feature type="site" description="Part of the allosteric site" evidence="2">
    <location>
        <position position="160"/>
    </location>
</feature>
<feature type="active site" description="Proton acceptor; for ring-opening step" evidence="2">
    <location>
        <position position="143"/>
    </location>
</feature>
<dbReference type="PANTHER" id="PTHR11280">
    <property type="entry name" value="GLUCOSAMINE-6-PHOSPHATE ISOMERASE"/>
    <property type="match status" value="1"/>
</dbReference>
<feature type="active site" description="For ring-opening step" evidence="2">
    <location>
        <position position="148"/>
    </location>
</feature>
<evidence type="ECO:0000313" key="5">
    <source>
        <dbReference type="Proteomes" id="UP001500604"/>
    </source>
</evidence>
<dbReference type="EMBL" id="BAABFL010000122">
    <property type="protein sequence ID" value="GAA4649150.1"/>
    <property type="molecule type" value="Genomic_DNA"/>
</dbReference>
<dbReference type="InterPro" id="IPR037171">
    <property type="entry name" value="NagB/RpiA_transferase-like"/>
</dbReference>
<comment type="caution">
    <text evidence="4">The sequence shown here is derived from an EMBL/GenBank/DDBJ whole genome shotgun (WGS) entry which is preliminary data.</text>
</comment>
<comment type="function">
    <text evidence="2">Catalyzes the reversible isomerization-deamination of glucosamine 6-phosphate (GlcN6P) to form fructose 6-phosphate (Fru6P) and ammonium ion.</text>
</comment>
<feature type="active site" description="For ring-opening step" evidence="2">
    <location>
        <position position="141"/>
    </location>
</feature>
<protein>
    <recommendedName>
        <fullName evidence="2">Glucosamine-6-phosphate deaminase</fullName>
        <ecNumber evidence="2">3.5.99.6</ecNumber>
    </recommendedName>
    <alternativeName>
        <fullName evidence="2">GlcN6P deaminase</fullName>
        <shortName evidence="2">GNPDA</shortName>
    </alternativeName>
    <alternativeName>
        <fullName evidence="2">Glucosamine-6-phosphate isomerase</fullName>
    </alternativeName>
</protein>
<dbReference type="InterPro" id="IPR004547">
    <property type="entry name" value="Glucosamine6P_isomerase"/>
</dbReference>
<dbReference type="NCBIfam" id="TIGR00502">
    <property type="entry name" value="nagB"/>
    <property type="match status" value="1"/>
</dbReference>
<feature type="site" description="Part of the allosteric site" evidence="2">
    <location>
        <position position="158"/>
    </location>
</feature>